<dbReference type="Pfam" id="PF06934">
    <property type="entry name" value="CTI"/>
    <property type="match status" value="1"/>
</dbReference>
<keyword evidence="2" id="KW-0413">Isomerase</keyword>
<gene>
    <name evidence="2" type="ORF">RUM8411_01375</name>
</gene>
<reference evidence="3" key="1">
    <citation type="submission" date="2017-03" db="EMBL/GenBank/DDBJ databases">
        <authorList>
            <person name="Rodrigo-Torres L."/>
            <person name="Arahal R.D."/>
            <person name="Lucena T."/>
        </authorList>
    </citation>
    <scope>NUCLEOTIDE SEQUENCE [LARGE SCALE GENOMIC DNA]</scope>
    <source>
        <strain evidence="3">CECT 8411</strain>
    </source>
</reference>
<evidence type="ECO:0000313" key="2">
    <source>
        <dbReference type="EMBL" id="SLN32556.1"/>
    </source>
</evidence>
<accession>A0A1X6YVQ2</accession>
<sequence>MQKARSLRRSMVSVLIAFACAAPHWAEAQSDPSVASATNADWAEVKEIMDRRCVVCHSCYDAPCQLKLTSPAGLLRGASKQAVYHSQRLEDAPLTRLGVDAQSLPQWRALGFHSVTQNVETDPSLLERYLNLGRLNPMPENAPVPAALDLTTDRPLACPTPDEFDAYRDSNPLAGMPYATAPLEDHAHQTLVAWARSGAPLPSDPPNVPDDIQAQITEWEAFLNGKNMRPQLMSRYIYEHLFLARLHFQGDDPRRFFQLVRSTTPPGEKIGIIATRRPFDAPGVNPFYYRLQQIDETIVHKEHLVYEIGPDRMARFQTLFLDPGWTLATAPPYGDAEGGNPFSTFASMPARSRYQFLLDDALFFVRSFIRGPVCHGQTAVDVIEDRFWVSFLDPDADLSITDPAFLQDGAVHLELPVSGVDGGALGDLQGFSHANQVRYLEFRDARYRDSAAHTEGFDYDAIWDGDGTNPNALITVFRHFDNAAAMTGFHGDIPETAWVIDYPIFERIYYDLVAGFDVFGRVEHQLSTRLYMDELRMESEDTFLSFMPKAARQQIHKKWYQGTLAEIHTYWHHRHVDASFPTGIGFETSTPKQEFLLTLLARGNGLWSVSDPINRCADADCSQSQTQLALRALANQRGDWVRYLPDLSVLVVEDSGGAADVFSLAHDKAHTNVAFLFDEAARRDPETDVLTILPGLAGSYPNFFFKVRQDELTAFVQDLKAVGSQSDFMEVVANHGVRRTSPEFWPLSDRIHEIFIQRNPVHAGILDLNRYKDPKSADDPT</sequence>
<evidence type="ECO:0000256" key="1">
    <source>
        <dbReference type="SAM" id="SignalP"/>
    </source>
</evidence>
<feature type="signal peptide" evidence="1">
    <location>
        <begin position="1"/>
        <end position="21"/>
    </location>
</feature>
<feature type="chain" id="PRO_5013230978" evidence="1">
    <location>
        <begin position="22"/>
        <end position="781"/>
    </location>
</feature>
<name>A0A1X6YVQ2_9RHOB</name>
<keyword evidence="3" id="KW-1185">Reference proteome</keyword>
<protein>
    <submittedName>
        <fullName evidence="2">Fatty acid cis/trans isomerase (CTI)</fullName>
    </submittedName>
</protein>
<dbReference type="GO" id="GO:0016853">
    <property type="term" value="F:isomerase activity"/>
    <property type="evidence" value="ECO:0007669"/>
    <property type="project" value="UniProtKB-KW"/>
</dbReference>
<dbReference type="PROSITE" id="PS51257">
    <property type="entry name" value="PROKAR_LIPOPROTEIN"/>
    <property type="match status" value="1"/>
</dbReference>
<dbReference type="Proteomes" id="UP000193778">
    <property type="component" value="Unassembled WGS sequence"/>
</dbReference>
<dbReference type="RefSeq" id="WP_234995147.1">
    <property type="nucleotide sequence ID" value="NZ_FWFP01000003.1"/>
</dbReference>
<organism evidence="2 3">
    <name type="scientific">Ruegeria meonggei</name>
    <dbReference type="NCBI Taxonomy" id="1446476"/>
    <lineage>
        <taxon>Bacteria</taxon>
        <taxon>Pseudomonadati</taxon>
        <taxon>Pseudomonadota</taxon>
        <taxon>Alphaproteobacteria</taxon>
        <taxon>Rhodobacterales</taxon>
        <taxon>Roseobacteraceae</taxon>
        <taxon>Ruegeria</taxon>
    </lineage>
</organism>
<dbReference type="EMBL" id="FWFP01000003">
    <property type="protein sequence ID" value="SLN32556.1"/>
    <property type="molecule type" value="Genomic_DNA"/>
</dbReference>
<evidence type="ECO:0000313" key="3">
    <source>
        <dbReference type="Proteomes" id="UP000193778"/>
    </source>
</evidence>
<keyword evidence="1" id="KW-0732">Signal</keyword>
<dbReference type="AlphaFoldDB" id="A0A1X6YVQ2"/>
<dbReference type="InterPro" id="IPR010706">
    <property type="entry name" value="Fatty_acid_cis-trans_isomerase"/>
</dbReference>
<proteinExistence type="predicted"/>